<evidence type="ECO:0000256" key="6">
    <source>
        <dbReference type="RuleBase" id="RU368003"/>
    </source>
</evidence>
<dbReference type="STRING" id="181874.A0A409VZG9"/>
<keyword evidence="9" id="KW-1185">Reference proteome</keyword>
<comment type="subcellular location">
    <subcellularLocation>
        <location evidence="1 6">Nucleus</location>
    </subcellularLocation>
</comment>
<comment type="caution">
    <text evidence="8">The sequence shown here is derived from an EMBL/GenBank/DDBJ whole genome shotgun (WGS) entry which is preliminary data.</text>
</comment>
<keyword evidence="4 6" id="KW-0694">RNA-binding</keyword>
<comment type="similarity">
    <text evidence="2 6">Belongs to the C1D family.</text>
</comment>
<evidence type="ECO:0000256" key="4">
    <source>
        <dbReference type="ARBA" id="ARBA00022884"/>
    </source>
</evidence>
<keyword evidence="3 6" id="KW-0698">rRNA processing</keyword>
<feature type="compositionally biased region" description="Low complexity" evidence="7">
    <location>
        <begin position="136"/>
        <end position="146"/>
    </location>
</feature>
<feature type="region of interest" description="Disordered" evidence="7">
    <location>
        <begin position="162"/>
        <end position="249"/>
    </location>
</feature>
<evidence type="ECO:0000313" key="8">
    <source>
        <dbReference type="EMBL" id="PPQ71649.1"/>
    </source>
</evidence>
<dbReference type="PANTHER" id="PTHR15341">
    <property type="entry name" value="SUN-COR STEROID HORMONE RECEPTOR CO-REPRESSOR"/>
    <property type="match status" value="1"/>
</dbReference>
<proteinExistence type="inferred from homology"/>
<evidence type="ECO:0000256" key="3">
    <source>
        <dbReference type="ARBA" id="ARBA00022552"/>
    </source>
</evidence>
<protein>
    <recommendedName>
        <fullName evidence="6">Exosome complex protein</fullName>
    </recommendedName>
</protein>
<feature type="compositionally biased region" description="Acidic residues" evidence="7">
    <location>
        <begin position="168"/>
        <end position="184"/>
    </location>
</feature>
<feature type="compositionally biased region" description="Basic residues" evidence="7">
    <location>
        <begin position="238"/>
        <end position="249"/>
    </location>
</feature>
<gene>
    <name evidence="8" type="ORF">CVT24_007840</name>
</gene>
<dbReference type="GO" id="GO:0010468">
    <property type="term" value="P:regulation of gene expression"/>
    <property type="evidence" value="ECO:0007669"/>
    <property type="project" value="TreeGrafter"/>
</dbReference>
<reference evidence="8 9" key="1">
    <citation type="journal article" date="2018" name="Evol. Lett.">
        <title>Horizontal gene cluster transfer increased hallucinogenic mushroom diversity.</title>
        <authorList>
            <person name="Reynolds H.T."/>
            <person name="Vijayakumar V."/>
            <person name="Gluck-Thaler E."/>
            <person name="Korotkin H.B."/>
            <person name="Matheny P.B."/>
            <person name="Slot J.C."/>
        </authorList>
    </citation>
    <scope>NUCLEOTIDE SEQUENCE [LARGE SCALE GENOMIC DNA]</scope>
    <source>
        <strain evidence="8 9">2629</strain>
    </source>
</reference>
<evidence type="ECO:0000313" key="9">
    <source>
        <dbReference type="Proteomes" id="UP000284842"/>
    </source>
</evidence>
<keyword evidence="5 6" id="KW-0539">Nucleus</keyword>
<dbReference type="InParanoid" id="A0A409VZG9"/>
<dbReference type="AlphaFoldDB" id="A0A409VZG9"/>
<dbReference type="Pfam" id="PF04000">
    <property type="entry name" value="Sas10_Utp3"/>
    <property type="match status" value="1"/>
</dbReference>
<comment type="function">
    <text evidence="6">Required for exosome-dependent processing of pre-rRNA and small nucleolar RNA (snRNA) precursors. Involved in processing of 35S pre-rRNA at the A0, A1 and A2 sites.</text>
</comment>
<accession>A0A409VZG9</accession>
<organism evidence="8 9">
    <name type="scientific">Panaeolus cyanescens</name>
    <dbReference type="NCBI Taxonomy" id="181874"/>
    <lineage>
        <taxon>Eukaryota</taxon>
        <taxon>Fungi</taxon>
        <taxon>Dikarya</taxon>
        <taxon>Basidiomycota</taxon>
        <taxon>Agaricomycotina</taxon>
        <taxon>Agaricomycetes</taxon>
        <taxon>Agaricomycetidae</taxon>
        <taxon>Agaricales</taxon>
        <taxon>Agaricineae</taxon>
        <taxon>Galeropsidaceae</taxon>
        <taxon>Panaeolus</taxon>
    </lineage>
</organism>
<evidence type="ECO:0000256" key="1">
    <source>
        <dbReference type="ARBA" id="ARBA00004123"/>
    </source>
</evidence>
<dbReference type="GO" id="GO:0005730">
    <property type="term" value="C:nucleolus"/>
    <property type="evidence" value="ECO:0007669"/>
    <property type="project" value="TreeGrafter"/>
</dbReference>
<dbReference type="GO" id="GO:0000460">
    <property type="term" value="P:maturation of 5.8S rRNA"/>
    <property type="evidence" value="ECO:0007669"/>
    <property type="project" value="TreeGrafter"/>
</dbReference>
<dbReference type="OrthoDB" id="1421013at2759"/>
<dbReference type="InterPro" id="IPR011082">
    <property type="entry name" value="Exosome-assoc_fac/DNA_repair"/>
</dbReference>
<sequence length="249" mass="27623">MSDETAKVKAKLASLTSSLDDLESLLDRLFAQPLADTIVALEPLQQAKLQTLIPYVAYDLIFVYLKTRGIDPKSHPVLSELDRIRTYFDKVNKAENPPAERRTEIDKAAAARFIKHAITEAKWKKTPAEEAQENHPSSSTPVPVKTTSKMIARAEYEKGLKEAAENGQDQDEPLQVYEDDDDQSREDIPQGKRRRPPVDPFAGYDEPTTTAETAPKKPKSTDTSASPAPAPPAEKPKKSTKKSKKKKAS</sequence>
<feature type="region of interest" description="Disordered" evidence="7">
    <location>
        <begin position="123"/>
        <end position="146"/>
    </location>
</feature>
<evidence type="ECO:0000256" key="5">
    <source>
        <dbReference type="ARBA" id="ARBA00023242"/>
    </source>
</evidence>
<evidence type="ECO:0000256" key="2">
    <source>
        <dbReference type="ARBA" id="ARBA00009154"/>
    </source>
</evidence>
<dbReference type="GO" id="GO:0000178">
    <property type="term" value="C:exosome (RNase complex)"/>
    <property type="evidence" value="ECO:0007669"/>
    <property type="project" value="TreeGrafter"/>
</dbReference>
<dbReference type="EMBL" id="NHTK01005906">
    <property type="protein sequence ID" value="PPQ71649.1"/>
    <property type="molecule type" value="Genomic_DNA"/>
</dbReference>
<evidence type="ECO:0000256" key="7">
    <source>
        <dbReference type="SAM" id="MobiDB-lite"/>
    </source>
</evidence>
<dbReference type="GO" id="GO:0003723">
    <property type="term" value="F:RNA binding"/>
    <property type="evidence" value="ECO:0007669"/>
    <property type="project" value="UniProtKB-UniRule"/>
</dbReference>
<dbReference type="InterPro" id="IPR007146">
    <property type="entry name" value="Sas10/Utp3/C1D"/>
</dbReference>
<name>A0A409VZG9_9AGAR</name>
<dbReference type="Proteomes" id="UP000284842">
    <property type="component" value="Unassembled WGS sequence"/>
</dbReference>
<dbReference type="PANTHER" id="PTHR15341:SF3">
    <property type="entry name" value="NUCLEAR NUCLEIC ACID-BINDING PROTEIN C1D"/>
    <property type="match status" value="1"/>
</dbReference>
<dbReference type="GO" id="GO:0003677">
    <property type="term" value="F:DNA binding"/>
    <property type="evidence" value="ECO:0007669"/>
    <property type="project" value="TreeGrafter"/>
</dbReference>